<feature type="region of interest" description="Disordered" evidence="1">
    <location>
        <begin position="56"/>
        <end position="88"/>
    </location>
</feature>
<reference evidence="2" key="1">
    <citation type="submission" date="2020-07" db="EMBL/GenBank/DDBJ databases">
        <title>Multicomponent nature underlies the extraordinary mechanical properties of spider dragline silk.</title>
        <authorList>
            <person name="Kono N."/>
            <person name="Nakamura H."/>
            <person name="Mori M."/>
            <person name="Yoshida Y."/>
            <person name="Ohtoshi R."/>
            <person name="Malay A.D."/>
            <person name="Moran D.A.P."/>
            <person name="Tomita M."/>
            <person name="Numata K."/>
            <person name="Arakawa K."/>
        </authorList>
    </citation>
    <scope>NUCLEOTIDE SEQUENCE</scope>
</reference>
<comment type="caution">
    <text evidence="2">The sequence shown here is derived from an EMBL/GenBank/DDBJ whole genome shotgun (WGS) entry which is preliminary data.</text>
</comment>
<protein>
    <submittedName>
        <fullName evidence="2">Uncharacterized protein</fullName>
    </submittedName>
</protein>
<proteinExistence type="predicted"/>
<dbReference type="Proteomes" id="UP000887116">
    <property type="component" value="Unassembled WGS sequence"/>
</dbReference>
<evidence type="ECO:0000256" key="1">
    <source>
        <dbReference type="SAM" id="MobiDB-lite"/>
    </source>
</evidence>
<name>A0A8X6J532_TRICU</name>
<dbReference type="AlphaFoldDB" id="A0A8X6J532"/>
<dbReference type="EMBL" id="BMAO01013958">
    <property type="protein sequence ID" value="GFQ91995.1"/>
    <property type="molecule type" value="Genomic_DNA"/>
</dbReference>
<accession>A0A8X6J532</accession>
<evidence type="ECO:0000313" key="2">
    <source>
        <dbReference type="EMBL" id="GFQ91995.1"/>
    </source>
</evidence>
<gene>
    <name evidence="2" type="ORF">TNCT_340991</name>
</gene>
<evidence type="ECO:0000313" key="3">
    <source>
        <dbReference type="Proteomes" id="UP000887116"/>
    </source>
</evidence>
<feature type="compositionally biased region" description="Polar residues" evidence="1">
    <location>
        <begin position="62"/>
        <end position="82"/>
    </location>
</feature>
<organism evidence="2 3">
    <name type="scientific">Trichonephila clavata</name>
    <name type="common">Joro spider</name>
    <name type="synonym">Nephila clavata</name>
    <dbReference type="NCBI Taxonomy" id="2740835"/>
    <lineage>
        <taxon>Eukaryota</taxon>
        <taxon>Metazoa</taxon>
        <taxon>Ecdysozoa</taxon>
        <taxon>Arthropoda</taxon>
        <taxon>Chelicerata</taxon>
        <taxon>Arachnida</taxon>
        <taxon>Araneae</taxon>
        <taxon>Araneomorphae</taxon>
        <taxon>Entelegynae</taxon>
        <taxon>Araneoidea</taxon>
        <taxon>Nephilidae</taxon>
        <taxon>Trichonephila</taxon>
    </lineage>
</organism>
<sequence>MYENEFEKKICSVATAVVVEEHLSKCSLTATFWNTLGALLTSENLLTPSLNGEIPETKSEDNISNMNSKQNGLLMESLNSSPDGIHTR</sequence>
<keyword evidence="3" id="KW-1185">Reference proteome</keyword>